<dbReference type="PANTHER" id="PTHR30483:SF6">
    <property type="entry name" value="PERIPLASMIC BINDING PROTEIN OF ABC TRANSPORTER FOR NATURAL AMINO ACIDS"/>
    <property type="match status" value="1"/>
</dbReference>
<reference evidence="6" key="2">
    <citation type="submission" date="2021-08" db="EMBL/GenBank/DDBJ databases">
        <authorList>
            <person name="Dalcin Martins P."/>
        </authorList>
    </citation>
    <scope>NUCLEOTIDE SEQUENCE</scope>
    <source>
        <strain evidence="6">MAG_39</strain>
    </source>
</reference>
<dbReference type="SUPFAM" id="SSF53822">
    <property type="entry name" value="Periplasmic binding protein-like I"/>
    <property type="match status" value="1"/>
</dbReference>
<keyword evidence="4" id="KW-0029">Amino-acid transport</keyword>
<evidence type="ECO:0000256" key="4">
    <source>
        <dbReference type="ARBA" id="ARBA00022970"/>
    </source>
</evidence>
<dbReference type="AlphaFoldDB" id="A0A953J7G3"/>
<dbReference type="PANTHER" id="PTHR30483">
    <property type="entry name" value="LEUCINE-SPECIFIC-BINDING PROTEIN"/>
    <property type="match status" value="1"/>
</dbReference>
<dbReference type="InterPro" id="IPR000709">
    <property type="entry name" value="Leu_Ile_Val-bd"/>
</dbReference>
<comment type="caution">
    <text evidence="6">The sequence shown here is derived from an EMBL/GenBank/DDBJ whole genome shotgun (WGS) entry which is preliminary data.</text>
</comment>
<dbReference type="InterPro" id="IPR028082">
    <property type="entry name" value="Peripla_BP_I"/>
</dbReference>
<dbReference type="Pfam" id="PF13458">
    <property type="entry name" value="Peripla_BP_6"/>
    <property type="match status" value="1"/>
</dbReference>
<evidence type="ECO:0000313" key="6">
    <source>
        <dbReference type="EMBL" id="MBZ0156027.1"/>
    </source>
</evidence>
<dbReference type="PRINTS" id="PR00337">
    <property type="entry name" value="LEUILEVALBP"/>
</dbReference>
<dbReference type="InterPro" id="IPR051010">
    <property type="entry name" value="BCAA_transport"/>
</dbReference>
<evidence type="ECO:0000313" key="7">
    <source>
        <dbReference type="Proteomes" id="UP000705867"/>
    </source>
</evidence>
<dbReference type="InterPro" id="IPR028081">
    <property type="entry name" value="Leu-bd"/>
</dbReference>
<dbReference type="Proteomes" id="UP000705867">
    <property type="component" value="Unassembled WGS sequence"/>
</dbReference>
<organism evidence="6 7">
    <name type="scientific">Candidatus Nitrobium versatile</name>
    <dbReference type="NCBI Taxonomy" id="2884831"/>
    <lineage>
        <taxon>Bacteria</taxon>
        <taxon>Pseudomonadati</taxon>
        <taxon>Nitrospirota</taxon>
        <taxon>Nitrospiria</taxon>
        <taxon>Nitrospirales</taxon>
        <taxon>Nitrospiraceae</taxon>
        <taxon>Candidatus Nitrobium</taxon>
    </lineage>
</organism>
<evidence type="ECO:0000259" key="5">
    <source>
        <dbReference type="Pfam" id="PF13458"/>
    </source>
</evidence>
<accession>A0A953J7G3</accession>
<evidence type="ECO:0000256" key="3">
    <source>
        <dbReference type="ARBA" id="ARBA00022729"/>
    </source>
</evidence>
<reference evidence="6" key="1">
    <citation type="journal article" date="2021" name="bioRxiv">
        <title>Unraveling nitrogen, sulfur and carbon metabolic pathways and microbial community transcriptional responses to substrate deprivation and toxicity stresses in a bioreactor mimicking anoxic brackish coastal sediment conditions.</title>
        <authorList>
            <person name="Martins P.D."/>
            <person name="Echeveste M.J."/>
            <person name="Arshad A."/>
            <person name="Kurth J."/>
            <person name="Ouboter H."/>
            <person name="Jetten M.S.M."/>
            <person name="Welte C.U."/>
        </authorList>
    </citation>
    <scope>NUCLEOTIDE SEQUENCE</scope>
    <source>
        <strain evidence="6">MAG_39</strain>
    </source>
</reference>
<name>A0A953J7G3_9BACT</name>
<dbReference type="Gene3D" id="3.40.50.2300">
    <property type="match status" value="2"/>
</dbReference>
<proteinExistence type="inferred from homology"/>
<dbReference type="GO" id="GO:0006865">
    <property type="term" value="P:amino acid transport"/>
    <property type="evidence" value="ECO:0007669"/>
    <property type="project" value="UniProtKB-KW"/>
</dbReference>
<evidence type="ECO:0000256" key="2">
    <source>
        <dbReference type="ARBA" id="ARBA00022448"/>
    </source>
</evidence>
<comment type="similarity">
    <text evidence="1">Belongs to the leucine-binding protein family.</text>
</comment>
<keyword evidence="3" id="KW-0732">Signal</keyword>
<gene>
    <name evidence="6" type="ORF">K8I29_07395</name>
</gene>
<sequence>MQRQRYHKRSTALPFLAALSITLLCLVSCESRKPPLRIGLSVNLSGRGGTAGEYIRDGAMLAVEEINQRGGVNGRPLQLLVRDDGNTDEGVMKADKSLIHEEVVAIIGHTHSDSTLKAYPYVTSHNTLLFTSYTATTLLTGKDDLFFRTSVDTQVYGAALGKLLARKKVRTVAFLMDMSNPSFATEYVEETRKHFSGTVVTVPFDYRKRPDMDTVLPGLTKAAPQAVILLTEVSMTGIAAQKLRAKGFRGDLIATLWAQTPDLLRYGGSAVEGMTLLTFIDPENKRPDYLAFSERIREKFKAEVSARTDRAYEAVCILAEALKKCPTPTAAELKAALLSMEFVTLMGPVRFDRYGDVIRPVYEVQIQDGRFRNRGEIQ</sequence>
<protein>
    <submittedName>
        <fullName evidence="6">ABC transporter substrate-binding protein</fullName>
    </submittedName>
</protein>
<feature type="domain" description="Leucine-binding protein" evidence="5">
    <location>
        <begin position="35"/>
        <end position="369"/>
    </location>
</feature>
<evidence type="ECO:0000256" key="1">
    <source>
        <dbReference type="ARBA" id="ARBA00010062"/>
    </source>
</evidence>
<keyword evidence="2" id="KW-0813">Transport</keyword>
<dbReference type="EMBL" id="JAIOIV010000060">
    <property type="protein sequence ID" value="MBZ0156027.1"/>
    <property type="molecule type" value="Genomic_DNA"/>
</dbReference>